<protein>
    <submittedName>
        <fullName evidence="1">Uncharacterized protein</fullName>
    </submittedName>
</protein>
<evidence type="ECO:0000313" key="2">
    <source>
        <dbReference type="Proteomes" id="UP001396334"/>
    </source>
</evidence>
<proteinExistence type="predicted"/>
<keyword evidence="2" id="KW-1185">Reference proteome</keyword>
<reference evidence="1 2" key="1">
    <citation type="journal article" date="2024" name="G3 (Bethesda)">
        <title>Genome assembly of Hibiscus sabdariffa L. provides insights into metabolisms of medicinal natural products.</title>
        <authorList>
            <person name="Kim T."/>
        </authorList>
    </citation>
    <scope>NUCLEOTIDE SEQUENCE [LARGE SCALE GENOMIC DNA]</scope>
    <source>
        <strain evidence="1">TK-2024</strain>
        <tissue evidence="1">Old leaves</tissue>
    </source>
</reference>
<accession>A0ABR1ZC77</accession>
<sequence>MLCSREIFKFLVRKDVRKILKRKDSDAGERGFPPLPLPNILVASDLHVTVKKDMPLANKLEGVFVRLS</sequence>
<name>A0ABR1ZC77_9ROSI</name>
<organism evidence="1 2">
    <name type="scientific">Hibiscus sabdariffa</name>
    <name type="common">roselle</name>
    <dbReference type="NCBI Taxonomy" id="183260"/>
    <lineage>
        <taxon>Eukaryota</taxon>
        <taxon>Viridiplantae</taxon>
        <taxon>Streptophyta</taxon>
        <taxon>Embryophyta</taxon>
        <taxon>Tracheophyta</taxon>
        <taxon>Spermatophyta</taxon>
        <taxon>Magnoliopsida</taxon>
        <taxon>eudicotyledons</taxon>
        <taxon>Gunneridae</taxon>
        <taxon>Pentapetalae</taxon>
        <taxon>rosids</taxon>
        <taxon>malvids</taxon>
        <taxon>Malvales</taxon>
        <taxon>Malvaceae</taxon>
        <taxon>Malvoideae</taxon>
        <taxon>Hibiscus</taxon>
    </lineage>
</organism>
<comment type="caution">
    <text evidence="1">The sequence shown here is derived from an EMBL/GenBank/DDBJ whole genome shotgun (WGS) entry which is preliminary data.</text>
</comment>
<dbReference type="Proteomes" id="UP001396334">
    <property type="component" value="Unassembled WGS sequence"/>
</dbReference>
<evidence type="ECO:0000313" key="1">
    <source>
        <dbReference type="EMBL" id="KAK8477878.1"/>
    </source>
</evidence>
<gene>
    <name evidence="1" type="ORF">V6N11_000309</name>
</gene>
<dbReference type="EMBL" id="JBBPBN010001617">
    <property type="protein sequence ID" value="KAK8477878.1"/>
    <property type="molecule type" value="Genomic_DNA"/>
</dbReference>